<reference evidence="1 2" key="1">
    <citation type="journal article" date="2022" name="Plant J.">
        <title>Chromosome-level genome of Camellia lanceoleosa provides a valuable resource for understanding genome evolution and self-incompatibility.</title>
        <authorList>
            <person name="Gong W."/>
            <person name="Xiao S."/>
            <person name="Wang L."/>
            <person name="Liao Z."/>
            <person name="Chang Y."/>
            <person name="Mo W."/>
            <person name="Hu G."/>
            <person name="Li W."/>
            <person name="Zhao G."/>
            <person name="Zhu H."/>
            <person name="Hu X."/>
            <person name="Ji K."/>
            <person name="Xiang X."/>
            <person name="Song Q."/>
            <person name="Yuan D."/>
            <person name="Jin S."/>
            <person name="Zhang L."/>
        </authorList>
    </citation>
    <scope>NUCLEOTIDE SEQUENCE [LARGE SCALE GENOMIC DNA]</scope>
    <source>
        <strain evidence="1">SQ_2022a</strain>
    </source>
</reference>
<proteinExistence type="predicted"/>
<evidence type="ECO:0000313" key="1">
    <source>
        <dbReference type="EMBL" id="KAI8032562.1"/>
    </source>
</evidence>
<dbReference type="Proteomes" id="UP001060215">
    <property type="component" value="Chromosome 1"/>
</dbReference>
<comment type="caution">
    <text evidence="1">The sequence shown here is derived from an EMBL/GenBank/DDBJ whole genome shotgun (WGS) entry which is preliminary data.</text>
</comment>
<accession>A0ACC0J5K1</accession>
<name>A0ACC0J5K1_9ERIC</name>
<dbReference type="EMBL" id="CM045758">
    <property type="protein sequence ID" value="KAI8032562.1"/>
    <property type="molecule type" value="Genomic_DNA"/>
</dbReference>
<keyword evidence="2" id="KW-1185">Reference proteome</keyword>
<sequence length="129" mass="15072">MLWPPSPPPSKVEASLQEEEKKKPKLPENYQTCINIFVLFRDAFCVPFERGKDKPKQKDMERQAQENLTFPPNYQFWFEVVKLITKAMLIILGCGNTINFPQQSSIVLFICYLKHILVLKLSLKENISR</sequence>
<gene>
    <name evidence="1" type="ORF">LOK49_LG01G02345</name>
</gene>
<evidence type="ECO:0000313" key="2">
    <source>
        <dbReference type="Proteomes" id="UP001060215"/>
    </source>
</evidence>
<organism evidence="1 2">
    <name type="scientific">Camellia lanceoleosa</name>
    <dbReference type="NCBI Taxonomy" id="1840588"/>
    <lineage>
        <taxon>Eukaryota</taxon>
        <taxon>Viridiplantae</taxon>
        <taxon>Streptophyta</taxon>
        <taxon>Embryophyta</taxon>
        <taxon>Tracheophyta</taxon>
        <taxon>Spermatophyta</taxon>
        <taxon>Magnoliopsida</taxon>
        <taxon>eudicotyledons</taxon>
        <taxon>Gunneridae</taxon>
        <taxon>Pentapetalae</taxon>
        <taxon>asterids</taxon>
        <taxon>Ericales</taxon>
        <taxon>Theaceae</taxon>
        <taxon>Camellia</taxon>
    </lineage>
</organism>
<protein>
    <submittedName>
        <fullName evidence="1">Uncharacterized protein</fullName>
    </submittedName>
</protein>